<dbReference type="RefSeq" id="WP_036035134.1">
    <property type="nucleotide sequence ID" value="NZ_JBGBYD010000002.1"/>
</dbReference>
<reference evidence="1 2" key="1">
    <citation type="submission" date="2024-07" db="EMBL/GenBank/DDBJ databases">
        <title>Genomic Encyclopedia of Type Strains, Phase V (KMG-V): Genome sequencing to study the core and pangenomes of soil and plant-associated prokaryotes.</title>
        <authorList>
            <person name="Whitman W."/>
        </authorList>
    </citation>
    <scope>NUCLEOTIDE SEQUENCE [LARGE SCALE GENOMIC DNA]</scope>
    <source>
        <strain evidence="1 2">USDA 222</strain>
    </source>
</reference>
<dbReference type="EMBL" id="JBGBZN010000002">
    <property type="protein sequence ID" value="MEY9468296.1"/>
    <property type="molecule type" value="Genomic_DNA"/>
</dbReference>
<organism evidence="1 2">
    <name type="scientific">Bradyrhizobium yuanmingense</name>
    <dbReference type="NCBI Taxonomy" id="108015"/>
    <lineage>
        <taxon>Bacteria</taxon>
        <taxon>Pseudomonadati</taxon>
        <taxon>Pseudomonadota</taxon>
        <taxon>Alphaproteobacteria</taxon>
        <taxon>Hyphomicrobiales</taxon>
        <taxon>Nitrobacteraceae</taxon>
        <taxon>Bradyrhizobium</taxon>
    </lineage>
</organism>
<comment type="caution">
    <text evidence="1">The sequence shown here is derived from an EMBL/GenBank/DDBJ whole genome shotgun (WGS) entry which is preliminary data.</text>
</comment>
<protein>
    <submittedName>
        <fullName evidence="1">Uncharacterized protein</fullName>
    </submittedName>
</protein>
<evidence type="ECO:0000313" key="2">
    <source>
        <dbReference type="Proteomes" id="UP001565474"/>
    </source>
</evidence>
<evidence type="ECO:0000313" key="1">
    <source>
        <dbReference type="EMBL" id="MEY9468296.1"/>
    </source>
</evidence>
<proteinExistence type="predicted"/>
<gene>
    <name evidence="1" type="ORF">ABH992_000695</name>
</gene>
<dbReference type="Proteomes" id="UP001565474">
    <property type="component" value="Unassembled WGS sequence"/>
</dbReference>
<sequence>MENATLVPANFRISQQAQTMLNELTDMASRETGRPMVPAFFWNEEYDEIRKEMVVRGIALGCYYRDEVPTRLLQVIDGITLVFAVSPKQALHFDGREIDYRDGRRFFSLIDRRMAAVGPSLTSRAATHANVR</sequence>
<keyword evidence="2" id="KW-1185">Reference proteome</keyword>
<accession>A0ABV4G9G2</accession>
<name>A0ABV4G9G2_9BRAD</name>